<keyword evidence="3" id="KW-1185">Reference proteome</keyword>
<dbReference type="AlphaFoldDB" id="A0A026W9Q8"/>
<dbReference type="Proteomes" id="UP000053097">
    <property type="component" value="Unassembled WGS sequence"/>
</dbReference>
<sequence length="154" mass="18490">LLKTEMATFNAINAWEEEYKEALKYEDKRIARIIAEKEAQRKELLNRKVKLKFRTMREATIDKIAKKLLDNVHKKRERKKIRNELYREEQMSKWTKEPAKLASRKQYAITENLKKMARKSNYSNLNLESFNIKLYCGIQLSFSFKQARKMILLA</sequence>
<gene>
    <name evidence="2" type="ORF">X777_07069</name>
</gene>
<organism evidence="2 3">
    <name type="scientific">Ooceraea biroi</name>
    <name type="common">Clonal raider ant</name>
    <name type="synonym">Cerapachys biroi</name>
    <dbReference type="NCBI Taxonomy" id="2015173"/>
    <lineage>
        <taxon>Eukaryota</taxon>
        <taxon>Metazoa</taxon>
        <taxon>Ecdysozoa</taxon>
        <taxon>Arthropoda</taxon>
        <taxon>Hexapoda</taxon>
        <taxon>Insecta</taxon>
        <taxon>Pterygota</taxon>
        <taxon>Neoptera</taxon>
        <taxon>Endopterygota</taxon>
        <taxon>Hymenoptera</taxon>
        <taxon>Apocrita</taxon>
        <taxon>Aculeata</taxon>
        <taxon>Formicoidea</taxon>
        <taxon>Formicidae</taxon>
        <taxon>Dorylinae</taxon>
        <taxon>Ooceraea</taxon>
    </lineage>
</organism>
<reference evidence="2 3" key="1">
    <citation type="journal article" date="2014" name="Curr. Biol.">
        <title>The genome of the clonal raider ant Cerapachys biroi.</title>
        <authorList>
            <person name="Oxley P.R."/>
            <person name="Ji L."/>
            <person name="Fetter-Pruneda I."/>
            <person name="McKenzie S.K."/>
            <person name="Li C."/>
            <person name="Hu H."/>
            <person name="Zhang G."/>
            <person name="Kronauer D.J."/>
        </authorList>
    </citation>
    <scope>NUCLEOTIDE SEQUENCE [LARGE SCALE GENOMIC DNA]</scope>
</reference>
<protein>
    <submittedName>
        <fullName evidence="2">Uncharacterized protein</fullName>
    </submittedName>
</protein>
<evidence type="ECO:0000313" key="2">
    <source>
        <dbReference type="EMBL" id="EZA52688.1"/>
    </source>
</evidence>
<proteinExistence type="predicted"/>
<keyword evidence="1" id="KW-0175">Coiled coil</keyword>
<accession>A0A026W9Q8</accession>
<name>A0A026W9Q8_OOCBI</name>
<evidence type="ECO:0000313" key="3">
    <source>
        <dbReference type="Proteomes" id="UP000053097"/>
    </source>
</evidence>
<evidence type="ECO:0000256" key="1">
    <source>
        <dbReference type="SAM" id="Coils"/>
    </source>
</evidence>
<feature type="coiled-coil region" evidence="1">
    <location>
        <begin position="34"/>
        <end position="89"/>
    </location>
</feature>
<dbReference type="STRING" id="2015173.A0A026W9Q8"/>
<feature type="non-terminal residue" evidence="2">
    <location>
        <position position="1"/>
    </location>
</feature>
<dbReference type="EMBL" id="KK107321">
    <property type="protein sequence ID" value="EZA52688.1"/>
    <property type="molecule type" value="Genomic_DNA"/>
</dbReference>